<dbReference type="InterPro" id="IPR050656">
    <property type="entry name" value="PINX1"/>
</dbReference>
<dbReference type="Pfam" id="PF01585">
    <property type="entry name" value="G-patch"/>
    <property type="match status" value="1"/>
</dbReference>
<reference evidence="3 5" key="1">
    <citation type="journal article" date="2017" name="Nature">
        <title>The sunflower genome provides insights into oil metabolism, flowering and Asterid evolution.</title>
        <authorList>
            <person name="Badouin H."/>
            <person name="Gouzy J."/>
            <person name="Grassa C.J."/>
            <person name="Murat F."/>
            <person name="Staton S.E."/>
            <person name="Cottret L."/>
            <person name="Lelandais-Briere C."/>
            <person name="Owens G.L."/>
            <person name="Carrere S."/>
            <person name="Mayjonade B."/>
            <person name="Legrand L."/>
            <person name="Gill N."/>
            <person name="Kane N.C."/>
            <person name="Bowers J.E."/>
            <person name="Hubner S."/>
            <person name="Bellec A."/>
            <person name="Berard A."/>
            <person name="Berges H."/>
            <person name="Blanchet N."/>
            <person name="Boniface M.C."/>
            <person name="Brunel D."/>
            <person name="Catrice O."/>
            <person name="Chaidir N."/>
            <person name="Claudel C."/>
            <person name="Donnadieu C."/>
            <person name="Faraut T."/>
            <person name="Fievet G."/>
            <person name="Helmstetter N."/>
            <person name="King M."/>
            <person name="Knapp S.J."/>
            <person name="Lai Z."/>
            <person name="Le Paslier M.C."/>
            <person name="Lippi Y."/>
            <person name="Lorenzon L."/>
            <person name="Mandel J.R."/>
            <person name="Marage G."/>
            <person name="Marchand G."/>
            <person name="Marquand E."/>
            <person name="Bret-Mestries E."/>
            <person name="Morien E."/>
            <person name="Nambeesan S."/>
            <person name="Nguyen T."/>
            <person name="Pegot-Espagnet P."/>
            <person name="Pouilly N."/>
            <person name="Raftis F."/>
            <person name="Sallet E."/>
            <person name="Schiex T."/>
            <person name="Thomas J."/>
            <person name="Vandecasteele C."/>
            <person name="Vares D."/>
            <person name="Vear F."/>
            <person name="Vautrin S."/>
            <person name="Crespi M."/>
            <person name="Mangin B."/>
            <person name="Burke J.M."/>
            <person name="Salse J."/>
            <person name="Munos S."/>
            <person name="Vincourt P."/>
            <person name="Rieseberg L.H."/>
            <person name="Langlade N.B."/>
        </authorList>
    </citation>
    <scope>NUCLEOTIDE SEQUENCE [LARGE SCALE GENOMIC DNA]</scope>
    <source>
        <strain evidence="5">cv. SF193</strain>
        <tissue evidence="3">Leaves</tissue>
    </source>
</reference>
<proteinExistence type="predicted"/>
<keyword evidence="1" id="KW-0732">Signal</keyword>
<dbReference type="GO" id="GO:0003676">
    <property type="term" value="F:nucleic acid binding"/>
    <property type="evidence" value="ECO:0007669"/>
    <property type="project" value="InterPro"/>
</dbReference>
<dbReference type="SMART" id="SM00443">
    <property type="entry name" value="G_patch"/>
    <property type="match status" value="1"/>
</dbReference>
<organism evidence="4 5">
    <name type="scientific">Helianthus annuus</name>
    <name type="common">Common sunflower</name>
    <dbReference type="NCBI Taxonomy" id="4232"/>
    <lineage>
        <taxon>Eukaryota</taxon>
        <taxon>Viridiplantae</taxon>
        <taxon>Streptophyta</taxon>
        <taxon>Embryophyta</taxon>
        <taxon>Tracheophyta</taxon>
        <taxon>Spermatophyta</taxon>
        <taxon>Magnoliopsida</taxon>
        <taxon>eudicotyledons</taxon>
        <taxon>Gunneridae</taxon>
        <taxon>Pentapetalae</taxon>
        <taxon>asterids</taxon>
        <taxon>campanulids</taxon>
        <taxon>Asterales</taxon>
        <taxon>Asteraceae</taxon>
        <taxon>Asteroideae</taxon>
        <taxon>Heliantheae alliance</taxon>
        <taxon>Heliantheae</taxon>
        <taxon>Helianthus</taxon>
    </lineage>
</organism>
<reference evidence="3" key="3">
    <citation type="submission" date="2020-06" db="EMBL/GenBank/DDBJ databases">
        <title>Helianthus annuus Genome sequencing and assembly Release 2.</title>
        <authorList>
            <person name="Gouzy J."/>
            <person name="Langlade N."/>
            <person name="Munos S."/>
        </authorList>
    </citation>
    <scope>NUCLEOTIDE SEQUENCE</scope>
    <source>
        <tissue evidence="3">Leaves</tissue>
    </source>
</reference>
<name>A0A251S0Y9_HELAN</name>
<evidence type="ECO:0000313" key="4">
    <source>
        <dbReference type="EMBL" id="OTF92365.1"/>
    </source>
</evidence>
<accession>A0A251S0Y9</accession>
<dbReference type="AlphaFoldDB" id="A0A251S0Y9"/>
<evidence type="ECO:0000256" key="1">
    <source>
        <dbReference type="SAM" id="SignalP"/>
    </source>
</evidence>
<dbReference type="EMBL" id="MNCJ02000331">
    <property type="protein sequence ID" value="KAF5761232.1"/>
    <property type="molecule type" value="Genomic_DNA"/>
</dbReference>
<dbReference type="Gramene" id="mRNA:HanXRQr2_Chr16g0762691">
    <property type="protein sequence ID" value="mRNA:HanXRQr2_Chr16g0762691"/>
    <property type="gene ID" value="HanXRQr2_Chr16g0762691"/>
</dbReference>
<dbReference type="PANTHER" id="PTHR23149">
    <property type="entry name" value="G PATCH DOMAIN CONTAINING PROTEIN"/>
    <property type="match status" value="1"/>
</dbReference>
<dbReference type="PANTHER" id="PTHR23149:SF9">
    <property type="entry name" value="G PATCH DOMAIN-CONTAINING PROTEIN 4"/>
    <property type="match status" value="1"/>
</dbReference>
<sequence>MMMIVICIFLPPPSSSSSNQLTAEQPWQLRKLLSVMSAARKSAVFRLMKQMGWEEGEGLGKEKQGIKGHVRVSNKQDCWLRDCRDGKKVKGLRRRNKGLKVMLGFPTNKTLLAKRTVSTLILR</sequence>
<dbReference type="EMBL" id="CM007905">
    <property type="protein sequence ID" value="OTF92365.1"/>
    <property type="molecule type" value="Genomic_DNA"/>
</dbReference>
<dbReference type="STRING" id="4232.A0A251S0Y9"/>
<keyword evidence="5" id="KW-1185">Reference proteome</keyword>
<protein>
    <submittedName>
        <fullName evidence="3 4">G-patch domain-containing protein</fullName>
    </submittedName>
</protein>
<reference evidence="4" key="2">
    <citation type="submission" date="2017-02" db="EMBL/GenBank/DDBJ databases">
        <title>Sunflower complete genome.</title>
        <authorList>
            <person name="Langlade N."/>
            <person name="Munos S."/>
        </authorList>
    </citation>
    <scope>NUCLEOTIDE SEQUENCE [LARGE SCALE GENOMIC DNA]</scope>
    <source>
        <tissue evidence="4">Leaves</tissue>
    </source>
</reference>
<evidence type="ECO:0000313" key="5">
    <source>
        <dbReference type="Proteomes" id="UP000215914"/>
    </source>
</evidence>
<evidence type="ECO:0000259" key="2">
    <source>
        <dbReference type="PROSITE" id="PS50174"/>
    </source>
</evidence>
<feature type="chain" id="PRO_5041059497" evidence="1">
    <location>
        <begin position="17"/>
        <end position="123"/>
    </location>
</feature>
<dbReference type="PROSITE" id="PS50174">
    <property type="entry name" value="G_PATCH"/>
    <property type="match status" value="1"/>
</dbReference>
<dbReference type="InParanoid" id="A0A251S0Y9"/>
<feature type="domain" description="G-patch" evidence="2">
    <location>
        <begin position="40"/>
        <end position="97"/>
    </location>
</feature>
<dbReference type="Proteomes" id="UP000215914">
    <property type="component" value="Chromosome 16"/>
</dbReference>
<dbReference type="InterPro" id="IPR000467">
    <property type="entry name" value="G_patch_dom"/>
</dbReference>
<evidence type="ECO:0000313" key="3">
    <source>
        <dbReference type="EMBL" id="KAF5761232.1"/>
    </source>
</evidence>
<feature type="signal peptide" evidence="1">
    <location>
        <begin position="1"/>
        <end position="16"/>
    </location>
</feature>
<gene>
    <name evidence="4" type="ORF">HannXRQ_Chr16g0521071</name>
    <name evidence="3" type="ORF">HanXRQr2_Chr16g0762691</name>
</gene>